<evidence type="ECO:0000313" key="7">
    <source>
        <dbReference type="EMBL" id="KRZ04254.1"/>
    </source>
</evidence>
<feature type="transmembrane region" description="Helical" evidence="4">
    <location>
        <begin position="12"/>
        <end position="35"/>
    </location>
</feature>
<feature type="domain" description="CCHC-type" evidence="5">
    <location>
        <begin position="452"/>
        <end position="465"/>
    </location>
</feature>
<reference evidence="7 8" key="1">
    <citation type="submission" date="2015-01" db="EMBL/GenBank/DDBJ databases">
        <title>Evolution of Trichinella species and genotypes.</title>
        <authorList>
            <person name="Korhonen P.K."/>
            <person name="Edoardo P."/>
            <person name="Giuseppe L.R."/>
            <person name="Gasser R.B."/>
        </authorList>
    </citation>
    <scope>NUCLEOTIDE SEQUENCE [LARGE SCALE GENOMIC DNA]</scope>
    <source>
        <strain evidence="7">ISS588</strain>
    </source>
</reference>
<dbReference type="PANTHER" id="PTHR47331">
    <property type="entry name" value="PHD-TYPE DOMAIN-CONTAINING PROTEIN"/>
    <property type="match status" value="1"/>
</dbReference>
<dbReference type="PANTHER" id="PTHR47331:SF5">
    <property type="entry name" value="RIBONUCLEASE H"/>
    <property type="match status" value="1"/>
</dbReference>
<keyword evidence="1" id="KW-0862">Zinc</keyword>
<dbReference type="GO" id="GO:0006508">
    <property type="term" value="P:proteolysis"/>
    <property type="evidence" value="ECO:0007669"/>
    <property type="project" value="InterPro"/>
</dbReference>
<evidence type="ECO:0000313" key="8">
    <source>
        <dbReference type="Proteomes" id="UP000054805"/>
    </source>
</evidence>
<protein>
    <recommendedName>
        <fullName evidence="9">CCHC-type domain-containing protein</fullName>
    </recommendedName>
</protein>
<accession>A0A0V1H126</accession>
<organism evidence="7 8">
    <name type="scientific">Trichinella pseudospiralis</name>
    <name type="common">Parasitic roundworm</name>
    <dbReference type="NCBI Taxonomy" id="6337"/>
    <lineage>
        <taxon>Eukaryota</taxon>
        <taxon>Metazoa</taxon>
        <taxon>Ecdysozoa</taxon>
        <taxon>Nematoda</taxon>
        <taxon>Enoplea</taxon>
        <taxon>Dorylaimia</taxon>
        <taxon>Trichinellida</taxon>
        <taxon>Trichinellidae</taxon>
        <taxon>Trichinella</taxon>
    </lineage>
</organism>
<dbReference type="InterPro" id="IPR008042">
    <property type="entry name" value="Retrotrans_Pao"/>
</dbReference>
<feature type="compositionally biased region" description="Polar residues" evidence="3">
    <location>
        <begin position="475"/>
        <end position="489"/>
    </location>
</feature>
<dbReference type="Pfam" id="PF03564">
    <property type="entry name" value="DUF1759"/>
    <property type="match status" value="1"/>
</dbReference>
<dbReference type="PROSITE" id="PS50175">
    <property type="entry name" value="ASP_PROT_RETROV"/>
    <property type="match status" value="1"/>
</dbReference>
<feature type="coiled-coil region" evidence="2">
    <location>
        <begin position="117"/>
        <end position="154"/>
    </location>
</feature>
<dbReference type="InterPro" id="IPR040676">
    <property type="entry name" value="DUF5641"/>
</dbReference>
<dbReference type="Pfam" id="PF05380">
    <property type="entry name" value="Peptidase_A17"/>
    <property type="match status" value="1"/>
</dbReference>
<keyword evidence="1" id="KW-0863">Zinc-finger</keyword>
<feature type="region of interest" description="Disordered" evidence="3">
    <location>
        <begin position="466"/>
        <end position="502"/>
    </location>
</feature>
<dbReference type="GO" id="GO:0008270">
    <property type="term" value="F:zinc ion binding"/>
    <property type="evidence" value="ECO:0007669"/>
    <property type="project" value="UniProtKB-KW"/>
</dbReference>
<keyword evidence="8" id="KW-1185">Reference proteome</keyword>
<evidence type="ECO:0000256" key="2">
    <source>
        <dbReference type="SAM" id="Coils"/>
    </source>
</evidence>
<dbReference type="PROSITE" id="PS50158">
    <property type="entry name" value="ZF_CCHC"/>
    <property type="match status" value="1"/>
</dbReference>
<dbReference type="EMBL" id="JYDS01000501">
    <property type="protein sequence ID" value="KRZ04254.1"/>
    <property type="molecule type" value="Genomic_DNA"/>
</dbReference>
<feature type="compositionally biased region" description="Basic and acidic residues" evidence="3">
    <location>
        <begin position="1342"/>
        <end position="1358"/>
    </location>
</feature>
<dbReference type="GO" id="GO:0003676">
    <property type="term" value="F:nucleic acid binding"/>
    <property type="evidence" value="ECO:0007669"/>
    <property type="project" value="InterPro"/>
</dbReference>
<proteinExistence type="predicted"/>
<dbReference type="GO" id="GO:0004190">
    <property type="term" value="F:aspartic-type endopeptidase activity"/>
    <property type="evidence" value="ECO:0007669"/>
    <property type="project" value="InterPro"/>
</dbReference>
<keyword evidence="2" id="KW-0175">Coiled coil</keyword>
<dbReference type="Proteomes" id="UP000054805">
    <property type="component" value="Unassembled WGS sequence"/>
</dbReference>
<comment type="caution">
    <text evidence="7">The sequence shown here is derived from an EMBL/GenBank/DDBJ whole genome shotgun (WGS) entry which is preliminary data.</text>
</comment>
<keyword evidence="4" id="KW-0472">Membrane</keyword>
<feature type="region of interest" description="Disordered" evidence="3">
    <location>
        <begin position="86"/>
        <end position="105"/>
    </location>
</feature>
<sequence length="1469" mass="165310">MVEKVDEEWWKKLQFLSAISLLCCVIVVGFCVVLSRCSLVSIDKCSPFWNKTGVRCFLTYLLHVCEGTCVVLRSLSPTFWSSESDRSEASTVAEPGTTSNREPMDNFTWSKPCRRRLIKLLDELDQLLEERAALREIEEQLWTSEEHYRQVEETQEEFETTLNDDESKAKAQTLIDELRAVDVVPGSIRPAEADRNVRLRRCALPKFDGDVTKFREFWDQFESSVHQRRDLVDAVKLVYLRDCLTGDALGAIAGLSAANADYQVAVRRLKDRFDRPVVATRRLLLNLVGMPIREWDVKALNDHMDRNVDALTALGKDPRTEALTAADCLITVARELLPEQARIKWDEQTMEDESAQSDLSRFMQFLRNQAELMQLNHRPSSHVSGGMPSSVARTPKKTTNLGEHGKTAIHLQASVTNRCPVCRGLHQASDCPGIRKVARDQRWALARKAGLCFHCLKPGHVAKGCGRRGDGKLKNGNSGELGTSRSSEMPSDPPLEKDQRRSEVNAVNVNLVSRNKSGTARLQIVRALAHGDGDRRRVVNCLFDTGAERSFFREDVAQELGLRGEKLSVTVHGFGGGNKELQESMLVRFHLSPLSDGPRQPIQALTTKTLCEPRISARGWPHLRDLGMVDEEEEYLTVHVVIGVDYFFRMLGSTIVRAGDDVPVAVETCLGWVICGPQTASQLLTPTVRADKSADTEWDQLLRKFWELEAIGISSEEEQSLSGLERGDFERNLSFDGVRRLSLVHRKLKRDPRRWEEYAAVIQSSGEVKCRVVFDGSARFWDISLNDLPDAGPKLQADLLGIVIRFQRYRIGLQADIQKMYLQVALHEADRDRESDLLTFRPPERVAEYPDTKRGVLKALVSVFDPLGCLAPYTVKAKIIIQLLWQCGVAWDDPLPPETETRWRTWKGELPDISRIVMERALVQVPLTTITRLELHGFSDASGKAYGTVVYLRLSHRDGRVETRLVAAKSRVAPIKCLSLPRLELMAALLCARLLVYVRRELAMKVERCVHWSDSTITLCWIKGDPGRWMPFVANRNLWWKGPKWLVGAEASGPDLQVMGDQNRAEAEMEGKQSALMMAAALRWDVRAIIDPTRCSSYAKSRGSMVRQIQADAYGKTDLGNARMRDLKEFYPYVDKNGVLRVRGRLRRANLPAETKHPMLLPHGDDVVKMIIRHLHYRQLHAGCATCRRAVGRPFGQKMSELPAERVTPTGLFRYVGVDIAGPILARSRETRHEFVKTHGYVHEQLLACVASVYLEVGSTKTHPVRQFSDVSAGREFFEAAPPQPQLGGGSANSRRRTHRVEVHNPVVRRILGTTCENGESGTDEGPGTKQSGPRGTANGALRDRGQDQRSASDDRSSSQRRQPQLDPAAPPLHQRKMVEHLWSRWKREYLVTLSACGKWKQLQQQPRVGDMVLVAEQNLPRSQWALGRITELQDGIDGVARSARVKVSNGMITRLVRSLILVEPAQSS</sequence>
<dbReference type="Pfam" id="PF18701">
    <property type="entry name" value="DUF5641"/>
    <property type="match status" value="1"/>
</dbReference>
<gene>
    <name evidence="7" type="ORF">T4B_2793</name>
</gene>
<dbReference type="InterPro" id="IPR001995">
    <property type="entry name" value="Peptidase_A2_cat"/>
</dbReference>
<evidence type="ECO:0000256" key="3">
    <source>
        <dbReference type="SAM" id="MobiDB-lite"/>
    </source>
</evidence>
<dbReference type="InterPro" id="IPR005312">
    <property type="entry name" value="DUF1759"/>
</dbReference>
<keyword evidence="4" id="KW-1133">Transmembrane helix</keyword>
<evidence type="ECO:0000256" key="1">
    <source>
        <dbReference type="PROSITE-ProRule" id="PRU00047"/>
    </source>
</evidence>
<keyword evidence="1" id="KW-0479">Metal-binding</keyword>
<name>A0A0V1H126_TRIPS</name>
<feature type="region of interest" description="Disordered" evidence="3">
    <location>
        <begin position="1280"/>
        <end position="1374"/>
    </location>
</feature>
<dbReference type="InterPro" id="IPR001878">
    <property type="entry name" value="Znf_CCHC"/>
</dbReference>
<keyword evidence="4" id="KW-0812">Transmembrane</keyword>
<evidence type="ECO:0000259" key="5">
    <source>
        <dbReference type="PROSITE" id="PS50158"/>
    </source>
</evidence>
<feature type="domain" description="Peptidase A2" evidence="6">
    <location>
        <begin position="539"/>
        <end position="576"/>
    </location>
</feature>
<evidence type="ECO:0000256" key="4">
    <source>
        <dbReference type="SAM" id="Phobius"/>
    </source>
</evidence>
<evidence type="ECO:0008006" key="9">
    <source>
        <dbReference type="Google" id="ProtNLM"/>
    </source>
</evidence>
<evidence type="ECO:0000259" key="6">
    <source>
        <dbReference type="PROSITE" id="PS50175"/>
    </source>
</evidence>